<dbReference type="KEGG" id="dfe:Dfer_0770"/>
<keyword evidence="2" id="KW-1185">Reference proteome</keyword>
<proteinExistence type="predicted"/>
<reference evidence="1 2" key="1">
    <citation type="journal article" date="2009" name="Stand. Genomic Sci.">
        <title>Complete genome sequence of Dyadobacter fermentans type strain (NS114).</title>
        <authorList>
            <person name="Lang E."/>
            <person name="Lapidus A."/>
            <person name="Chertkov O."/>
            <person name="Brettin T."/>
            <person name="Detter J.C."/>
            <person name="Han C."/>
            <person name="Copeland A."/>
            <person name="Glavina Del Rio T."/>
            <person name="Nolan M."/>
            <person name="Chen F."/>
            <person name="Lucas S."/>
            <person name="Tice H."/>
            <person name="Cheng J.F."/>
            <person name="Land M."/>
            <person name="Hauser L."/>
            <person name="Chang Y.J."/>
            <person name="Jeffries C.D."/>
            <person name="Kopitz M."/>
            <person name="Bruce D."/>
            <person name="Goodwin L."/>
            <person name="Pitluck S."/>
            <person name="Ovchinnikova G."/>
            <person name="Pati A."/>
            <person name="Ivanova N."/>
            <person name="Mavrommatis K."/>
            <person name="Chen A."/>
            <person name="Palaniappan K."/>
            <person name="Chain P."/>
            <person name="Bristow J."/>
            <person name="Eisen J.A."/>
            <person name="Markowitz V."/>
            <person name="Hugenholtz P."/>
            <person name="Goker M."/>
            <person name="Rohde M."/>
            <person name="Kyrpides N.C."/>
            <person name="Klenk H.P."/>
        </authorList>
    </citation>
    <scope>NUCLEOTIDE SEQUENCE [LARGE SCALE GENOMIC DNA]</scope>
    <source>
        <strain evidence="2">ATCC 700827 / DSM 18053 / CIP 107007 / KCTC 52180 / NS114</strain>
    </source>
</reference>
<dbReference type="HOGENOM" id="CLU_2552862_0_0_10"/>
<dbReference type="AlphaFoldDB" id="C6W257"/>
<name>C6W257_DYAFD</name>
<accession>C6W257</accession>
<protein>
    <submittedName>
        <fullName evidence="1">Uncharacterized protein</fullName>
    </submittedName>
</protein>
<evidence type="ECO:0000313" key="1">
    <source>
        <dbReference type="EMBL" id="ACT92030.1"/>
    </source>
</evidence>
<dbReference type="STRING" id="471854.Dfer_0770"/>
<dbReference type="EMBL" id="CP001619">
    <property type="protein sequence ID" value="ACT92030.1"/>
    <property type="molecule type" value="Genomic_DNA"/>
</dbReference>
<gene>
    <name evidence="1" type="ordered locus">Dfer_0770</name>
</gene>
<evidence type="ECO:0000313" key="2">
    <source>
        <dbReference type="Proteomes" id="UP000002011"/>
    </source>
</evidence>
<organism evidence="1 2">
    <name type="scientific">Dyadobacter fermentans (strain ATCC 700827 / DSM 18053 / CIP 107007 / KCTC 52180 / NS114)</name>
    <dbReference type="NCBI Taxonomy" id="471854"/>
    <lineage>
        <taxon>Bacteria</taxon>
        <taxon>Pseudomonadati</taxon>
        <taxon>Bacteroidota</taxon>
        <taxon>Cytophagia</taxon>
        <taxon>Cytophagales</taxon>
        <taxon>Spirosomataceae</taxon>
        <taxon>Dyadobacter</taxon>
    </lineage>
</organism>
<dbReference type="Proteomes" id="UP000002011">
    <property type="component" value="Chromosome"/>
</dbReference>
<sequence length="82" mass="8984">MLVSWLRRSLLLLAENQLRMFPVASGPPVSSCKPVTHVSGPNGASCFWLKISYACLRPQRGLLFLAKAELRMLSGSVGASYF</sequence>